<keyword evidence="3" id="KW-1185">Reference proteome</keyword>
<dbReference type="Proteomes" id="UP000030512">
    <property type="component" value="Chromosome"/>
</dbReference>
<evidence type="ECO:0000313" key="3">
    <source>
        <dbReference type="Proteomes" id="UP000030512"/>
    </source>
</evidence>
<evidence type="ECO:0000313" key="2">
    <source>
        <dbReference type="EMBL" id="AMK75644.1"/>
    </source>
</evidence>
<sequence length="98" mass="10578">MAHVHNPKKTSQDSSMTKQVVAGTLATATVNTGGKLMTKLAKHPLLVFGAGMVAGYFVYKYRKEIISSATKTIDAGKDFVLHQKENLEDIVAEAKEGN</sequence>
<keyword evidence="1" id="KW-0472">Membrane</keyword>
<gene>
    <name evidence="2" type="ORF">JT25_003940</name>
</gene>
<dbReference type="OrthoDB" id="5570125at2"/>
<dbReference type="AlphaFoldDB" id="A0A140E5H0"/>
<name>A0A140E5H0_9GAMM</name>
<proteinExistence type="predicted"/>
<protein>
    <submittedName>
        <fullName evidence="2">Uncharacterized protein</fullName>
    </submittedName>
</protein>
<dbReference type="KEGG" id="mdn:JT25_003940"/>
<keyword evidence="1" id="KW-1133">Transmembrane helix</keyword>
<evidence type="ECO:0000256" key="1">
    <source>
        <dbReference type="SAM" id="Phobius"/>
    </source>
</evidence>
<dbReference type="EMBL" id="CP014476">
    <property type="protein sequence ID" value="AMK75644.1"/>
    <property type="molecule type" value="Genomic_DNA"/>
</dbReference>
<dbReference type="STRING" id="1538553.JT25_003940"/>
<feature type="transmembrane region" description="Helical" evidence="1">
    <location>
        <begin position="40"/>
        <end position="59"/>
    </location>
</feature>
<accession>A0A140E5H0</accession>
<keyword evidence="1" id="KW-0812">Transmembrane</keyword>
<organism evidence="2 3">
    <name type="scientific">Methylomonas denitrificans</name>
    <dbReference type="NCBI Taxonomy" id="1538553"/>
    <lineage>
        <taxon>Bacteria</taxon>
        <taxon>Pseudomonadati</taxon>
        <taxon>Pseudomonadota</taxon>
        <taxon>Gammaproteobacteria</taxon>
        <taxon>Methylococcales</taxon>
        <taxon>Methylococcaceae</taxon>
        <taxon>Methylomonas</taxon>
    </lineage>
</organism>
<reference evidence="2 3" key="1">
    <citation type="journal article" date="2015" name="Environ. Microbiol.">
        <title>Methane oxidation coupled to nitrate reduction under hypoxia by the Gammaproteobacterium Methylomonas denitrificans, sp. nov. type strain FJG1.</title>
        <authorList>
            <person name="Kits K.D."/>
            <person name="Klotz M.G."/>
            <person name="Stein L.Y."/>
        </authorList>
    </citation>
    <scope>NUCLEOTIDE SEQUENCE [LARGE SCALE GENOMIC DNA]</scope>
    <source>
        <strain evidence="2 3">FJG1</strain>
    </source>
</reference>